<dbReference type="InterPro" id="IPR013645">
    <property type="entry name" value="Glyco_transf_8N"/>
</dbReference>
<comment type="cofactor">
    <cofactor evidence="1">
        <name>Mg(2+)</name>
        <dbReference type="ChEBI" id="CHEBI:18420"/>
    </cofactor>
</comment>
<dbReference type="PANTHER" id="PTHR13778">
    <property type="entry name" value="GLYCOSYLTRANSFERASE 8 DOMAIN-CONTAINING PROTEIN"/>
    <property type="match status" value="1"/>
</dbReference>
<dbReference type="Pfam" id="PF08437">
    <property type="entry name" value="Glyco_transf_8C"/>
    <property type="match status" value="1"/>
</dbReference>
<dbReference type="InterPro" id="IPR002495">
    <property type="entry name" value="Glyco_trans_8"/>
</dbReference>
<dbReference type="EMBL" id="VMHL01000001">
    <property type="protein sequence ID" value="TSJ92334.1"/>
    <property type="molecule type" value="Genomic_DNA"/>
</dbReference>
<dbReference type="AlphaFoldDB" id="A0A556RU23"/>
<name>A0A556RU23_9GAMM</name>
<dbReference type="Pfam" id="PF01501">
    <property type="entry name" value="Glyco_transf_8"/>
    <property type="match status" value="1"/>
</dbReference>
<keyword evidence="5 10" id="KW-0808">Transferase</keyword>
<dbReference type="RefSeq" id="WP_144188442.1">
    <property type="nucleotide sequence ID" value="NZ_VMHL01000001.1"/>
</dbReference>
<dbReference type="Proteomes" id="UP000319138">
    <property type="component" value="Unassembled WGS sequence"/>
</dbReference>
<dbReference type="InterPro" id="IPR029044">
    <property type="entry name" value="Nucleotide-diphossugar_trans"/>
</dbReference>
<keyword evidence="8" id="KW-0448">Lipopolysaccharide biosynthesis</keyword>
<evidence type="ECO:0000256" key="3">
    <source>
        <dbReference type="ARBA" id="ARBA00006351"/>
    </source>
</evidence>
<dbReference type="GO" id="GO:0008918">
    <property type="term" value="F:lipopolysaccharide 3-alpha-galactosyltransferase activity"/>
    <property type="evidence" value="ECO:0007669"/>
    <property type="project" value="InterPro"/>
</dbReference>
<evidence type="ECO:0000256" key="1">
    <source>
        <dbReference type="ARBA" id="ARBA00001946"/>
    </source>
</evidence>
<evidence type="ECO:0000259" key="9">
    <source>
        <dbReference type="Pfam" id="PF08437"/>
    </source>
</evidence>
<comment type="pathway">
    <text evidence="2">Bacterial outer membrane biogenesis; LPS core biosynthesis.</text>
</comment>
<comment type="similarity">
    <text evidence="3">Belongs to the glycosyltransferase 8 family.</text>
</comment>
<proteinExistence type="inferred from homology"/>
<evidence type="ECO:0000256" key="8">
    <source>
        <dbReference type="ARBA" id="ARBA00022985"/>
    </source>
</evidence>
<evidence type="ECO:0000256" key="4">
    <source>
        <dbReference type="ARBA" id="ARBA00022676"/>
    </source>
</evidence>
<comment type="caution">
    <text evidence="10">The sequence shown here is derived from an EMBL/GenBank/DDBJ whole genome shotgun (WGS) entry which is preliminary data.</text>
</comment>
<evidence type="ECO:0000313" key="11">
    <source>
        <dbReference type="Proteomes" id="UP000319138"/>
    </source>
</evidence>
<reference evidence="10 11" key="1">
    <citation type="submission" date="2019-07" db="EMBL/GenBank/DDBJ databases">
        <title>Gilliamella genomes.</title>
        <authorList>
            <person name="Zheng H."/>
        </authorList>
    </citation>
    <scope>NUCLEOTIDE SEQUENCE [LARGE SCALE GENOMIC DNA]</scope>
    <source>
        <strain evidence="10 11">W8131</strain>
    </source>
</reference>
<evidence type="ECO:0000313" key="10">
    <source>
        <dbReference type="EMBL" id="TSJ92334.1"/>
    </source>
</evidence>
<evidence type="ECO:0000256" key="6">
    <source>
        <dbReference type="ARBA" id="ARBA00022723"/>
    </source>
</evidence>
<keyword evidence="6" id="KW-0479">Metal-binding</keyword>
<evidence type="ECO:0000256" key="2">
    <source>
        <dbReference type="ARBA" id="ARBA00004713"/>
    </source>
</evidence>
<organism evidence="10 11">
    <name type="scientific">Gilliamella apicola</name>
    <dbReference type="NCBI Taxonomy" id="1196095"/>
    <lineage>
        <taxon>Bacteria</taxon>
        <taxon>Pseudomonadati</taxon>
        <taxon>Pseudomonadota</taxon>
        <taxon>Gammaproteobacteria</taxon>
        <taxon>Orbales</taxon>
        <taxon>Orbaceae</taxon>
        <taxon>Gilliamella</taxon>
    </lineage>
</organism>
<protein>
    <submittedName>
        <fullName evidence="10">Lipopolysaccharide 1,3-galactosyltransferase</fullName>
    </submittedName>
</protein>
<feature type="domain" description="Glycosyl transferase family 8 C-terminal" evidence="9">
    <location>
        <begin position="278"/>
        <end position="334"/>
    </location>
</feature>
<dbReference type="SUPFAM" id="SSF53448">
    <property type="entry name" value="Nucleotide-diphospho-sugar transferases"/>
    <property type="match status" value="1"/>
</dbReference>
<evidence type="ECO:0000256" key="5">
    <source>
        <dbReference type="ARBA" id="ARBA00022679"/>
    </source>
</evidence>
<keyword evidence="7" id="KW-0460">Magnesium</keyword>
<dbReference type="PANTHER" id="PTHR13778:SF47">
    <property type="entry name" value="LIPOPOLYSACCHARIDE 1,3-GALACTOSYLTRANSFERASE"/>
    <property type="match status" value="1"/>
</dbReference>
<dbReference type="Gene3D" id="3.90.550.10">
    <property type="entry name" value="Spore Coat Polysaccharide Biosynthesis Protein SpsA, Chain A"/>
    <property type="match status" value="1"/>
</dbReference>
<gene>
    <name evidence="10" type="ORF">FPQ14_03555</name>
</gene>
<accession>A0A556RU23</accession>
<dbReference type="InterPro" id="IPR050748">
    <property type="entry name" value="Glycosyltrans_8_dom-fam"/>
</dbReference>
<keyword evidence="4 10" id="KW-0328">Glycosyltransferase</keyword>
<dbReference type="GO" id="GO:0046872">
    <property type="term" value="F:metal ion binding"/>
    <property type="evidence" value="ECO:0007669"/>
    <property type="project" value="UniProtKB-KW"/>
</dbReference>
<sequence length="338" mass="40302">MYFDAANIIKKKIVLGINPKKNNNRLDIAYGIDKKFFSGCIVSITSILLFNSNLSLSFHIFTNYIDDSLQSKLNQLVNEYNVNINIYLIDDIYLSNLPTTTNWSIATYFRFIIADYFFNKIDKILYLDADIFCKGSIKELCFLQFEDNIAYVIKEKNIIWWKKCAIRLNEKKLEFGYFNAGFLLIDLNKWREFEINYKALQLLSNPLSRSKFTHLDQDVLNLILLDKIKYLDRKYNQQININYELKNKKNNKLYVSEETILIHYIGPTKPWHSWAKNYKCTEYFLNSKFYSPCKTEALLEASNSKQLRYCAKHKMHQKKFFSSLFFYLKYFLEKLKIK</sequence>
<evidence type="ECO:0000256" key="7">
    <source>
        <dbReference type="ARBA" id="ARBA00022842"/>
    </source>
</evidence>
<dbReference type="CDD" id="cd04194">
    <property type="entry name" value="GT8_A4GalT_like"/>
    <property type="match status" value="1"/>
</dbReference>